<dbReference type="GO" id="GO:0003824">
    <property type="term" value="F:catalytic activity"/>
    <property type="evidence" value="ECO:0007669"/>
    <property type="project" value="InterPro"/>
</dbReference>
<evidence type="ECO:0000256" key="1">
    <source>
        <dbReference type="SAM" id="SignalP"/>
    </source>
</evidence>
<organism evidence="3 4">
    <name type="scientific">Phocaeicola massiliensis B84634 = Timone 84634 = DSM 17679 = JCM 13223</name>
    <dbReference type="NCBI Taxonomy" id="1121098"/>
    <lineage>
        <taxon>Bacteria</taxon>
        <taxon>Pseudomonadati</taxon>
        <taxon>Bacteroidota</taxon>
        <taxon>Bacteroidia</taxon>
        <taxon>Bacteroidales</taxon>
        <taxon>Bacteroidaceae</taxon>
        <taxon>Phocaeicola</taxon>
    </lineage>
</organism>
<feature type="chain" id="PRO_5004679298" description="Endonuclease/exonuclease/phosphatase domain-containing protein" evidence="1">
    <location>
        <begin position="20"/>
        <end position="337"/>
    </location>
</feature>
<dbReference type="EMBL" id="AQHY01000025">
    <property type="protein sequence ID" value="EOA54560.1"/>
    <property type="molecule type" value="Genomic_DNA"/>
</dbReference>
<dbReference type="Pfam" id="PF19580">
    <property type="entry name" value="Exo_endo_phos_3"/>
    <property type="match status" value="1"/>
</dbReference>
<dbReference type="AlphaFoldDB" id="U6RDJ9"/>
<dbReference type="GeneID" id="60062092"/>
<keyword evidence="4" id="KW-1185">Reference proteome</keyword>
<comment type="caution">
    <text evidence="3">The sequence shown here is derived from an EMBL/GenBank/DDBJ whole genome shotgun (WGS) entry which is preliminary data.</text>
</comment>
<dbReference type="RefSeq" id="WP_005940297.1">
    <property type="nucleotide sequence ID" value="NZ_KB890342.1"/>
</dbReference>
<evidence type="ECO:0000259" key="2">
    <source>
        <dbReference type="Pfam" id="PF19580"/>
    </source>
</evidence>
<reference evidence="3 4" key="1">
    <citation type="submission" date="2013-04" db="EMBL/GenBank/DDBJ databases">
        <title>The Genome Sequence of Bacteroides massiliensis DSM 17679.</title>
        <authorList>
            <consortium name="The Broad Institute Genomics Platform"/>
            <person name="Earl A."/>
            <person name="Ward D."/>
            <person name="Feldgarden M."/>
            <person name="Gevers D."/>
            <person name="Martens E."/>
            <person name="Fenner L."/>
            <person name="Roux V."/>
            <person name="Mallet M.N."/>
            <person name="Raoult D."/>
            <person name="Walker B."/>
            <person name="Young S."/>
            <person name="Zeng Q."/>
            <person name="Gargeya S."/>
            <person name="Fitzgerald M."/>
            <person name="Haas B."/>
            <person name="Abouelleil A."/>
            <person name="Allen A.W."/>
            <person name="Alvarado L."/>
            <person name="Arachchi H.M."/>
            <person name="Berlin A.M."/>
            <person name="Chapman S.B."/>
            <person name="Gainer-Dewar J."/>
            <person name="Goldberg J."/>
            <person name="Griggs A."/>
            <person name="Gujja S."/>
            <person name="Hansen M."/>
            <person name="Howarth C."/>
            <person name="Imamovic A."/>
            <person name="Ireland A."/>
            <person name="Larimer J."/>
            <person name="McCowan C."/>
            <person name="Murphy C."/>
            <person name="Pearson M."/>
            <person name="Poon T.W."/>
            <person name="Priest M."/>
            <person name="Roberts A."/>
            <person name="Saif S."/>
            <person name="Shea T."/>
            <person name="Sisk P."/>
            <person name="Sykes S."/>
            <person name="Wortman J."/>
            <person name="Nusbaum C."/>
            <person name="Birren B."/>
        </authorList>
    </citation>
    <scope>NUCLEOTIDE SEQUENCE [LARGE SCALE GENOMIC DNA]</scope>
    <source>
        <strain evidence="4">B84634 / Timone 84634 / DSM 17679 / JCM 13223</strain>
    </source>
</reference>
<dbReference type="Gene3D" id="3.60.10.10">
    <property type="entry name" value="Endonuclease/exonuclease/phosphatase"/>
    <property type="match status" value="1"/>
</dbReference>
<dbReference type="PATRIC" id="fig|1121098.3.peg.1981"/>
<dbReference type="InterPro" id="IPR036691">
    <property type="entry name" value="Endo/exonu/phosph_ase_sf"/>
</dbReference>
<dbReference type="PANTHER" id="PTHR42834:SF1">
    <property type="entry name" value="ENDONUCLEASE_EXONUCLEASE_PHOSPHATASE FAMILY PROTEIN (AFU_ORTHOLOGUE AFUA_3G09210)"/>
    <property type="match status" value="1"/>
</dbReference>
<gene>
    <name evidence="3" type="ORF">HMPREF1534_01953</name>
</gene>
<accession>U6RDJ9</accession>
<feature type="domain" description="Endonuclease/exonuclease/phosphatase" evidence="2">
    <location>
        <begin position="25"/>
        <end position="332"/>
    </location>
</feature>
<dbReference type="Proteomes" id="UP000017831">
    <property type="component" value="Unassembled WGS sequence"/>
</dbReference>
<evidence type="ECO:0000313" key="4">
    <source>
        <dbReference type="Proteomes" id="UP000017831"/>
    </source>
</evidence>
<dbReference type="SUPFAM" id="SSF56219">
    <property type="entry name" value="DNase I-like"/>
    <property type="match status" value="1"/>
</dbReference>
<dbReference type="OrthoDB" id="9802724at2"/>
<evidence type="ECO:0000313" key="3">
    <source>
        <dbReference type="EMBL" id="EOA54560.1"/>
    </source>
</evidence>
<proteinExistence type="predicted"/>
<dbReference type="eggNOG" id="COG2374">
    <property type="taxonomic scope" value="Bacteria"/>
</dbReference>
<dbReference type="HOGENOM" id="CLU_058239_1_0_10"/>
<sequence length="337" mass="38307">MRKIILFLCVCCLVGVAYAQEPFRVMFYNVENLFDCQHDTLKNDYEFLPDAPKGWTRARYNDKLAKIAKVIVATGVKDVPDLVGLCEVENDHCMKDLTEYSPLREAGYRYVMTDSPDQRGIDVALLYQRGSFKLLGKNSIRIPNEEIDRTPTRDILHVTGQVLSGDTLDVFVCHMPSRSGGEEKSEPYRLFTAQILHASVDSLMNVRRHPNILIMGDFNDYPTNNSIAKVLGAVAPKGEVQATKLYNLMDGRKDGTYRYRGEWGILDQLIVSGFLLQGHAGIRTSYDKAQIVRFPFLLEEDEKYGGDIPFRTYWGRKYHGGFSDHLPVCVDFEIGKK</sequence>
<name>U6RDJ9_9BACT</name>
<dbReference type="STRING" id="1121098.HMPREF1534_01953"/>
<feature type="signal peptide" evidence="1">
    <location>
        <begin position="1"/>
        <end position="19"/>
    </location>
</feature>
<keyword evidence="1" id="KW-0732">Signal</keyword>
<dbReference type="InterPro" id="IPR005135">
    <property type="entry name" value="Endo/exonuclease/phosphatase"/>
</dbReference>
<protein>
    <recommendedName>
        <fullName evidence="2">Endonuclease/exonuclease/phosphatase domain-containing protein</fullName>
    </recommendedName>
</protein>
<dbReference type="PANTHER" id="PTHR42834">
    <property type="entry name" value="ENDONUCLEASE/EXONUCLEASE/PHOSPHATASE FAMILY PROTEIN (AFU_ORTHOLOGUE AFUA_3G09210)"/>
    <property type="match status" value="1"/>
</dbReference>